<feature type="region of interest" description="Disordered" evidence="1">
    <location>
        <begin position="323"/>
        <end position="413"/>
    </location>
</feature>
<dbReference type="Pfam" id="PF04749">
    <property type="entry name" value="PLAC8"/>
    <property type="match status" value="1"/>
</dbReference>
<reference evidence="2" key="1">
    <citation type="submission" date="2021-10" db="EMBL/GenBank/DDBJ databases">
        <authorList>
            <person name="Piombo E."/>
        </authorList>
    </citation>
    <scope>NUCLEOTIDE SEQUENCE</scope>
</reference>
<keyword evidence="3" id="KW-1185">Reference proteome</keyword>
<dbReference type="OrthoDB" id="1045822at2759"/>
<feature type="compositionally biased region" description="Polar residues" evidence="1">
    <location>
        <begin position="542"/>
        <end position="554"/>
    </location>
</feature>
<dbReference type="Proteomes" id="UP000696573">
    <property type="component" value="Unassembled WGS sequence"/>
</dbReference>
<evidence type="ECO:0000313" key="3">
    <source>
        <dbReference type="Proteomes" id="UP000696573"/>
    </source>
</evidence>
<sequence length="761" mass="84237">MSVESNGRAWHASDVDTIISGRDQTPDLTHMMCCPCVNYSRTYSRLNAALKGRMDGVENPNRNFWTTECVQFALCIPFYSVMVGRLQGTIRAFYNITGKETEDWADGCFCPCATIARNEEEVVFRERNRRAKNLRVCDLEELSSADDPYKTQVPMFYGSPRATDSPKISSPPLSKSAVFNAHESETDVDPLTSISEKKKKRSATPGPFDKPNKVYMVPDNRKFNSSSFDSPEITPADEKYVMTAPLSPRPLMEYLGQKWYLVPADNKENDDPAQGKGNLQLSDYPKQDRDDKTHPPAFSDKDSFLTVPANVLAKGKHYPVQDQPRISFEKEKNEAAAVQPRVSLEKKKDQSVASPKTSLEKKKDQFVAAQPRSSLEKKKDQAVATPPKTSLDKGKHPVAQGHRLSEDKKHNEAPAAKIHALEYDNQRYTSPIVIQHMLEQERYKLNQRERDASNSQGEPSSQRAQGPYLMEGPMRPVIEHGKSRFTEHLLEDDRHYVASPTRSGSPHFLSADAMVSRIHAMGSPHYLEDEHLAQSAVIENIENPSPQDGPTTTNGEKSSKSKGKEPVRGQPAKQKDEPSRGRTEFRKGFMGFIGRNEPKDPEFDAIELATQKVAAMSPSLELNLPDEEAEGTWAKGFWPGAFASSSQSAPVSHEIDDDLRVVTRPEPASAHVIDTDEKEKAQPEIVEAIKGRDSTVDSEKPGVTDAKTEDKAGDKPTETATNKSTDLTAIKSAEAAANKSAKATGSKIAKAASQFFGAGSK</sequence>
<accession>A0A9N9W2I4</accession>
<dbReference type="InterPro" id="IPR006461">
    <property type="entry name" value="PLAC_motif_containing"/>
</dbReference>
<organism evidence="2 3">
    <name type="scientific">Clonostachys rhizophaga</name>
    <dbReference type="NCBI Taxonomy" id="160324"/>
    <lineage>
        <taxon>Eukaryota</taxon>
        <taxon>Fungi</taxon>
        <taxon>Dikarya</taxon>
        <taxon>Ascomycota</taxon>
        <taxon>Pezizomycotina</taxon>
        <taxon>Sordariomycetes</taxon>
        <taxon>Hypocreomycetidae</taxon>
        <taxon>Hypocreales</taxon>
        <taxon>Bionectriaceae</taxon>
        <taxon>Clonostachys</taxon>
    </lineage>
</organism>
<comment type="caution">
    <text evidence="2">The sequence shown here is derived from an EMBL/GenBank/DDBJ whole genome shotgun (WGS) entry which is preliminary data.</text>
</comment>
<protein>
    <submittedName>
        <fullName evidence="2">Uncharacterized protein</fullName>
    </submittedName>
</protein>
<evidence type="ECO:0000313" key="2">
    <source>
        <dbReference type="EMBL" id="CAH0043119.1"/>
    </source>
</evidence>
<gene>
    <name evidence="2" type="ORF">CRHIZ90672A_00004943</name>
</gene>
<proteinExistence type="predicted"/>
<dbReference type="AlphaFoldDB" id="A0A9N9W2I4"/>
<feature type="region of interest" description="Disordered" evidence="1">
    <location>
        <begin position="689"/>
        <end position="726"/>
    </location>
</feature>
<name>A0A9N9W2I4_9HYPO</name>
<evidence type="ECO:0000256" key="1">
    <source>
        <dbReference type="SAM" id="MobiDB-lite"/>
    </source>
</evidence>
<feature type="compositionally biased region" description="Low complexity" evidence="1">
    <location>
        <begin position="738"/>
        <end position="747"/>
    </location>
</feature>
<feature type="compositionally biased region" description="Basic and acidic residues" evidence="1">
    <location>
        <begin position="557"/>
        <end position="587"/>
    </location>
</feature>
<feature type="region of interest" description="Disordered" evidence="1">
    <location>
        <begin position="738"/>
        <end position="761"/>
    </location>
</feature>
<feature type="compositionally biased region" description="Basic and acidic residues" evidence="1">
    <location>
        <begin position="689"/>
        <end position="717"/>
    </location>
</feature>
<feature type="region of interest" description="Disordered" evidence="1">
    <location>
        <begin position="541"/>
        <end position="600"/>
    </location>
</feature>
<dbReference type="EMBL" id="CABFNQ020000768">
    <property type="protein sequence ID" value="CAH0043119.1"/>
    <property type="molecule type" value="Genomic_DNA"/>
</dbReference>
<feature type="compositionally biased region" description="Polar residues" evidence="1">
    <location>
        <begin position="453"/>
        <end position="464"/>
    </location>
</feature>
<feature type="region of interest" description="Disordered" evidence="1">
    <location>
        <begin position="265"/>
        <end position="302"/>
    </location>
</feature>
<feature type="region of interest" description="Disordered" evidence="1">
    <location>
        <begin position="179"/>
        <end position="233"/>
    </location>
</feature>
<feature type="region of interest" description="Disordered" evidence="1">
    <location>
        <begin position="448"/>
        <end position="469"/>
    </location>
</feature>
<feature type="compositionally biased region" description="Basic and acidic residues" evidence="1">
    <location>
        <begin position="403"/>
        <end position="412"/>
    </location>
</feature>
<feature type="compositionally biased region" description="Basic and acidic residues" evidence="1">
    <location>
        <begin position="285"/>
        <end position="302"/>
    </location>
</feature>